<dbReference type="EMBL" id="CP074405">
    <property type="protein sequence ID" value="QVI61874.1"/>
    <property type="molecule type" value="Genomic_DNA"/>
</dbReference>
<dbReference type="RefSeq" id="WP_207339448.1">
    <property type="nucleotide sequence ID" value="NZ_CP074405.1"/>
</dbReference>
<keyword evidence="3" id="KW-0732">Signal</keyword>
<sequence length="332" mass="34466">MSTRHTAPAGARRGTSGARRRGALVAAVGLVVALVGACSGQVPPGGTAVIPAAAEPAPAAVVPAADDCTDATTSYAPDAGTQIAPGSTMDAIRSRGYLLVGVSADTLRMGARNPFTGQIEGFDIDVARQVAWAVLGDADAIRFRVITAGDRIPVLVDHEVDLVARAFTMNCERWADIAFSAEYFTAGQKVLVSTESDATGIEDLAGQRVCAPEGTTTLERLDEYDVEPVGARTHSACLALFQQGRVDAITGDDTVLAGFVAQDPYARVVGDAFSAEPYGLGVPADQVDMVRFVNAVLDGMKADGTWALLYDRWLGEALGPAPAPPASVYGRS</sequence>
<dbReference type="SMART" id="SM00062">
    <property type="entry name" value="PBPb"/>
    <property type="match status" value="1"/>
</dbReference>
<evidence type="ECO:0000313" key="6">
    <source>
        <dbReference type="EMBL" id="QVI61874.1"/>
    </source>
</evidence>
<evidence type="ECO:0000256" key="1">
    <source>
        <dbReference type="ARBA" id="ARBA00010333"/>
    </source>
</evidence>
<dbReference type="Gene3D" id="3.40.190.10">
    <property type="entry name" value="Periplasmic binding protein-like II"/>
    <property type="match status" value="2"/>
</dbReference>
<gene>
    <name evidence="6" type="ORF">KG103_15745</name>
</gene>
<evidence type="ECO:0000256" key="2">
    <source>
        <dbReference type="ARBA" id="ARBA00022448"/>
    </source>
</evidence>
<organism evidence="6 7">
    <name type="scientific">Cellulomonas wangleii</name>
    <dbReference type="NCBI Taxonomy" id="2816956"/>
    <lineage>
        <taxon>Bacteria</taxon>
        <taxon>Bacillati</taxon>
        <taxon>Actinomycetota</taxon>
        <taxon>Actinomycetes</taxon>
        <taxon>Micrococcales</taxon>
        <taxon>Cellulomonadaceae</taxon>
        <taxon>Cellulomonas</taxon>
    </lineage>
</organism>
<dbReference type="PANTHER" id="PTHR30085">
    <property type="entry name" value="AMINO ACID ABC TRANSPORTER PERMEASE"/>
    <property type="match status" value="1"/>
</dbReference>
<dbReference type="CDD" id="cd13690">
    <property type="entry name" value="PBP2_GluB"/>
    <property type="match status" value="1"/>
</dbReference>
<dbReference type="PANTHER" id="PTHR30085:SF6">
    <property type="entry name" value="ABC TRANSPORTER GLUTAMINE-BINDING PROTEIN GLNH"/>
    <property type="match status" value="1"/>
</dbReference>
<keyword evidence="2" id="KW-0813">Transport</keyword>
<reference evidence="6 7" key="1">
    <citation type="submission" date="2021-05" db="EMBL/GenBank/DDBJ databases">
        <title>Novel species in genus Cellulomonas.</title>
        <authorList>
            <person name="Zhang G."/>
        </authorList>
    </citation>
    <scope>NUCLEOTIDE SEQUENCE [LARGE SCALE GENOMIC DNA]</scope>
    <source>
        <strain evidence="7">zg-ZUI222</strain>
    </source>
</reference>
<dbReference type="InterPro" id="IPR051455">
    <property type="entry name" value="Bact_solute-bind_prot3"/>
</dbReference>
<name>A0ABX8D3D1_9CELL</name>
<keyword evidence="7" id="KW-1185">Reference proteome</keyword>
<proteinExistence type="inferred from homology"/>
<accession>A0ABX8D3D1</accession>
<evidence type="ECO:0000259" key="5">
    <source>
        <dbReference type="SMART" id="SM00062"/>
    </source>
</evidence>
<dbReference type="Proteomes" id="UP000677804">
    <property type="component" value="Chromosome"/>
</dbReference>
<evidence type="ECO:0000313" key="7">
    <source>
        <dbReference type="Proteomes" id="UP000677804"/>
    </source>
</evidence>
<dbReference type="InterPro" id="IPR018313">
    <property type="entry name" value="SBP_3_CS"/>
</dbReference>
<dbReference type="SUPFAM" id="SSF53850">
    <property type="entry name" value="Periplasmic binding protein-like II"/>
    <property type="match status" value="1"/>
</dbReference>
<feature type="domain" description="Solute-binding protein family 3/N-terminal" evidence="5">
    <location>
        <begin position="97"/>
        <end position="317"/>
    </location>
</feature>
<dbReference type="Pfam" id="PF00497">
    <property type="entry name" value="SBP_bac_3"/>
    <property type="match status" value="1"/>
</dbReference>
<dbReference type="PROSITE" id="PS01039">
    <property type="entry name" value="SBP_BACTERIAL_3"/>
    <property type="match status" value="1"/>
</dbReference>
<dbReference type="InterPro" id="IPR001638">
    <property type="entry name" value="Solute-binding_3/MltF_N"/>
</dbReference>
<comment type="similarity">
    <text evidence="1 4">Belongs to the bacterial solute-binding protein 3 family.</text>
</comment>
<evidence type="ECO:0000256" key="4">
    <source>
        <dbReference type="RuleBase" id="RU003744"/>
    </source>
</evidence>
<evidence type="ECO:0000256" key="3">
    <source>
        <dbReference type="ARBA" id="ARBA00022729"/>
    </source>
</evidence>
<protein>
    <submittedName>
        <fullName evidence="6">Glutamate ABC transporter substrate-binding protein</fullName>
    </submittedName>
</protein>